<keyword evidence="1" id="KW-0812">Transmembrane</keyword>
<evidence type="ECO:0000313" key="2">
    <source>
        <dbReference type="EMBL" id="MBC5657466.1"/>
    </source>
</evidence>
<comment type="caution">
    <text evidence="2">The sequence shown here is derived from an EMBL/GenBank/DDBJ whole genome shotgun (WGS) entry which is preliminary data.</text>
</comment>
<dbReference type="AlphaFoldDB" id="A0AAW3X447"/>
<keyword evidence="1" id="KW-1133">Transmembrane helix</keyword>
<proteinExistence type="predicted"/>
<gene>
    <name evidence="2" type="ORF">H8S19_10440</name>
</gene>
<evidence type="ECO:0000256" key="1">
    <source>
        <dbReference type="SAM" id="Phobius"/>
    </source>
</evidence>
<dbReference type="EMBL" id="JACOOW010000013">
    <property type="protein sequence ID" value="MBC5657466.1"/>
    <property type="molecule type" value="Genomic_DNA"/>
</dbReference>
<evidence type="ECO:0000313" key="3">
    <source>
        <dbReference type="Proteomes" id="UP000653904"/>
    </source>
</evidence>
<organism evidence="2 3">
    <name type="scientific">Clostridium segne</name>
    <dbReference type="NCBI Taxonomy" id="2763038"/>
    <lineage>
        <taxon>Bacteria</taxon>
        <taxon>Bacillati</taxon>
        <taxon>Bacillota</taxon>
        <taxon>Clostridia</taxon>
        <taxon>Eubacteriales</taxon>
        <taxon>Clostridiaceae</taxon>
        <taxon>Clostridium</taxon>
    </lineage>
</organism>
<sequence>MFEFMDGVVDAMEETGKVVVDGVVYCLICVAKLALIITAPVWALPYTIWRKGRKQ</sequence>
<name>A0AAW3X447_9CLOT</name>
<feature type="transmembrane region" description="Helical" evidence="1">
    <location>
        <begin position="22"/>
        <end position="44"/>
    </location>
</feature>
<accession>A0AAW3X447</accession>
<keyword evidence="1" id="KW-0472">Membrane</keyword>
<keyword evidence="3" id="KW-1185">Reference proteome</keyword>
<protein>
    <submittedName>
        <fullName evidence="2">Uncharacterized protein</fullName>
    </submittedName>
</protein>
<dbReference type="RefSeq" id="WP_172678569.1">
    <property type="nucleotide sequence ID" value="NZ_JACOOW010000013.1"/>
</dbReference>
<dbReference type="Proteomes" id="UP000653904">
    <property type="component" value="Unassembled WGS sequence"/>
</dbReference>
<reference evidence="2 3" key="1">
    <citation type="submission" date="2020-08" db="EMBL/GenBank/DDBJ databases">
        <title>Genome public.</title>
        <authorList>
            <person name="Liu C."/>
            <person name="Sun Q."/>
        </authorList>
    </citation>
    <scope>NUCLEOTIDE SEQUENCE [LARGE SCALE GENOMIC DNA]</scope>
    <source>
        <strain evidence="2 3">BX14</strain>
    </source>
</reference>